<evidence type="ECO:0000259" key="1">
    <source>
        <dbReference type="Pfam" id="PF07550"/>
    </source>
</evidence>
<dbReference type="Gene3D" id="2.60.40.10">
    <property type="entry name" value="Immunoglobulins"/>
    <property type="match status" value="1"/>
</dbReference>
<organism evidence="2 3">
    <name type="scientific">Salsuginibacillus halophilus</name>
    <dbReference type="NCBI Taxonomy" id="517424"/>
    <lineage>
        <taxon>Bacteria</taxon>
        <taxon>Bacillati</taxon>
        <taxon>Bacillota</taxon>
        <taxon>Bacilli</taxon>
        <taxon>Bacillales</taxon>
        <taxon>Bacillaceae</taxon>
        <taxon>Salsuginibacillus</taxon>
    </lineage>
</organism>
<comment type="caution">
    <text evidence="2">The sequence shown here is derived from an EMBL/GenBank/DDBJ whole genome shotgun (WGS) entry which is preliminary data.</text>
</comment>
<dbReference type="AlphaFoldDB" id="A0A2P8HQB9"/>
<dbReference type="InterPro" id="IPR011432">
    <property type="entry name" value="Shr-like_HID"/>
</dbReference>
<keyword evidence="3" id="KW-1185">Reference proteome</keyword>
<dbReference type="EMBL" id="PYAV01000004">
    <property type="protein sequence ID" value="PSL48402.1"/>
    <property type="molecule type" value="Genomic_DNA"/>
</dbReference>
<dbReference type="Pfam" id="PF07550">
    <property type="entry name" value="Shr-like_HID"/>
    <property type="match status" value="1"/>
</dbReference>
<name>A0A2P8HQB9_9BACI</name>
<dbReference type="Proteomes" id="UP000242310">
    <property type="component" value="Unassembled WGS sequence"/>
</dbReference>
<reference evidence="2 3" key="1">
    <citation type="submission" date="2018-03" db="EMBL/GenBank/DDBJ databases">
        <title>Genomic Encyclopedia of Type Strains, Phase III (KMG-III): the genomes of soil and plant-associated and newly described type strains.</title>
        <authorList>
            <person name="Whitman W."/>
        </authorList>
    </citation>
    <scope>NUCLEOTIDE SEQUENCE [LARGE SCALE GENOMIC DNA]</scope>
    <source>
        <strain evidence="2 3">CGMCC 1.07653</strain>
    </source>
</reference>
<evidence type="ECO:0000313" key="3">
    <source>
        <dbReference type="Proteomes" id="UP000242310"/>
    </source>
</evidence>
<protein>
    <recommendedName>
        <fullName evidence="1">Heme-binding protein Shr-like Hb-interacting domain-containing protein</fullName>
    </recommendedName>
</protein>
<dbReference type="InterPro" id="IPR013783">
    <property type="entry name" value="Ig-like_fold"/>
</dbReference>
<gene>
    <name evidence="2" type="ORF">B0H94_1042</name>
</gene>
<dbReference type="RefSeq" id="WP_106587976.1">
    <property type="nucleotide sequence ID" value="NZ_PYAV01000004.1"/>
</dbReference>
<proteinExistence type="predicted"/>
<feature type="domain" description="Heme-binding protein Shr-like Hb-interacting" evidence="1">
    <location>
        <begin position="2"/>
        <end position="77"/>
    </location>
</feature>
<sequence>MDSDLEILFDDDELTADYQNAVTAVELDNDNGTEITVSEEDYDFNVDSGDTTLTIDEGVVENADEYDLTIVADNYENIEEDDLEVVEGAVNASQTTVESSSLTIDVGDSETFVITAKDKYGNPVDINSGDISLLHETGGAAVDTEYDWIETVSVDEVHGDSNQVEVTIDAHATNTGSANDIVIEVDSVGVKDDFEITVEDSAE</sequence>
<accession>A0A2P8HQB9</accession>
<evidence type="ECO:0000313" key="2">
    <source>
        <dbReference type="EMBL" id="PSL48402.1"/>
    </source>
</evidence>